<dbReference type="Pfam" id="PF07914">
    <property type="entry name" value="DUF1679"/>
    <property type="match status" value="1"/>
</dbReference>
<comment type="caution">
    <text evidence="3">The sequence shown here is derived from an EMBL/GenBank/DDBJ whole genome shotgun (WGS) entry which is preliminary data.</text>
</comment>
<proteinExistence type="predicted"/>
<gene>
    <name evidence="3" type="ORF">ODALV1_LOCUS2297</name>
</gene>
<dbReference type="Pfam" id="PF02958">
    <property type="entry name" value="EcKL"/>
    <property type="match status" value="1"/>
</dbReference>
<evidence type="ECO:0000313" key="4">
    <source>
        <dbReference type="Proteomes" id="UP001642540"/>
    </source>
</evidence>
<dbReference type="InterPro" id="IPR011009">
    <property type="entry name" value="Kinase-like_dom_sf"/>
</dbReference>
<evidence type="ECO:0000313" key="3">
    <source>
        <dbReference type="EMBL" id="CAL8072730.1"/>
    </source>
</evidence>
<keyword evidence="4" id="KW-1185">Reference proteome</keyword>
<sequence>MSDNSGNASREKTTQWLEHVLQTYYTYLERKKRQGSGGGGGGATVGIKVIDFDIGPGFAGDGRISTLSDLLSLRVRFLISGSDEEKTENWIVKIPPNDKADREMAQMAQVDKREIHFYTEALPELEDWGKSRDASLSVGVPQCYFAKYHNTQPQVEDDDGTILSDAESVLVLEDMRPNGYSMRDFNTGLSLDEAFAALREIATIHALSWAMQETTDDMALDDKWDFAYRPQKAASAYKIMIEQGFPTLADFLDRQEPDGPDILNKLKALHPKAAELLCELLEPPPPPAPSCLTHMDFWCNNLLFRKRTPPDGTATGSENGNVVNGNGHCSNSSGDEDGDNGSDTECLIVDWQMMAISRPTHDVALLLFTSLTPEVREANTEALLKHYWNVFQRTAARLKVELPFDYGVIENEFKKSQLLALLLVIGSIDLALDTPVTQRRLLLALRDMAKEDLI</sequence>
<organism evidence="3 4">
    <name type="scientific">Orchesella dallaii</name>
    <dbReference type="NCBI Taxonomy" id="48710"/>
    <lineage>
        <taxon>Eukaryota</taxon>
        <taxon>Metazoa</taxon>
        <taxon>Ecdysozoa</taxon>
        <taxon>Arthropoda</taxon>
        <taxon>Hexapoda</taxon>
        <taxon>Collembola</taxon>
        <taxon>Entomobryomorpha</taxon>
        <taxon>Entomobryoidea</taxon>
        <taxon>Orchesellidae</taxon>
        <taxon>Orchesellinae</taxon>
        <taxon>Orchesella</taxon>
    </lineage>
</organism>
<feature type="compositionally biased region" description="Low complexity" evidence="1">
    <location>
        <begin position="316"/>
        <end position="333"/>
    </location>
</feature>
<dbReference type="Gene3D" id="3.90.1200.10">
    <property type="match status" value="1"/>
</dbReference>
<dbReference type="EMBL" id="CAXLJM020000007">
    <property type="protein sequence ID" value="CAL8072730.1"/>
    <property type="molecule type" value="Genomic_DNA"/>
</dbReference>
<dbReference type="PANTHER" id="PTHR11012">
    <property type="entry name" value="PROTEIN KINASE-LIKE DOMAIN-CONTAINING"/>
    <property type="match status" value="1"/>
</dbReference>
<feature type="domain" description="CHK kinase-like" evidence="2">
    <location>
        <begin position="170"/>
        <end position="397"/>
    </location>
</feature>
<dbReference type="SMART" id="SM00587">
    <property type="entry name" value="CHK"/>
    <property type="match status" value="1"/>
</dbReference>
<accession>A0ABP1PRE5</accession>
<dbReference type="Proteomes" id="UP001642540">
    <property type="component" value="Unassembled WGS sequence"/>
</dbReference>
<dbReference type="InterPro" id="IPR015897">
    <property type="entry name" value="CHK_kinase-like"/>
</dbReference>
<dbReference type="SUPFAM" id="SSF56112">
    <property type="entry name" value="Protein kinase-like (PK-like)"/>
    <property type="match status" value="1"/>
</dbReference>
<evidence type="ECO:0000259" key="2">
    <source>
        <dbReference type="SMART" id="SM00587"/>
    </source>
</evidence>
<dbReference type="InterPro" id="IPR012877">
    <property type="entry name" value="Dhs-27"/>
</dbReference>
<protein>
    <recommendedName>
        <fullName evidence="2">CHK kinase-like domain-containing protein</fullName>
    </recommendedName>
</protein>
<dbReference type="InterPro" id="IPR004119">
    <property type="entry name" value="EcKL"/>
</dbReference>
<dbReference type="PANTHER" id="PTHR11012:SF58">
    <property type="entry name" value="CHK KINASE-LIKE DOMAIN-CONTAINING PROTEIN"/>
    <property type="match status" value="1"/>
</dbReference>
<reference evidence="3 4" key="1">
    <citation type="submission" date="2024-08" db="EMBL/GenBank/DDBJ databases">
        <authorList>
            <person name="Cucini C."/>
            <person name="Frati F."/>
        </authorList>
    </citation>
    <scope>NUCLEOTIDE SEQUENCE [LARGE SCALE GENOMIC DNA]</scope>
</reference>
<name>A0ABP1PRE5_9HEXA</name>
<feature type="region of interest" description="Disordered" evidence="1">
    <location>
        <begin position="310"/>
        <end position="341"/>
    </location>
</feature>
<evidence type="ECO:0000256" key="1">
    <source>
        <dbReference type="SAM" id="MobiDB-lite"/>
    </source>
</evidence>